<keyword evidence="1" id="KW-1133">Transmembrane helix</keyword>
<feature type="transmembrane region" description="Helical" evidence="1">
    <location>
        <begin position="12"/>
        <end position="33"/>
    </location>
</feature>
<accession>A0A1X9MGC8</accession>
<evidence type="ECO:0000313" key="2">
    <source>
        <dbReference type="EMBL" id="ARK32476.1"/>
    </source>
</evidence>
<keyword evidence="1" id="KW-0472">Membrane</keyword>
<dbReference type="AlphaFoldDB" id="A0A1X9MGC8"/>
<evidence type="ECO:0000313" key="3">
    <source>
        <dbReference type="Proteomes" id="UP000193006"/>
    </source>
</evidence>
<protein>
    <submittedName>
        <fullName evidence="2">Uncharacterized protein</fullName>
    </submittedName>
</protein>
<dbReference type="EMBL" id="CP020814">
    <property type="protein sequence ID" value="ARK32476.1"/>
    <property type="molecule type" value="Genomic_DNA"/>
</dbReference>
<dbReference type="RefSeq" id="WP_066157553.1">
    <property type="nucleotide sequence ID" value="NZ_CP020814.1"/>
</dbReference>
<evidence type="ECO:0000256" key="1">
    <source>
        <dbReference type="SAM" id="Phobius"/>
    </source>
</evidence>
<proteinExistence type="predicted"/>
<feature type="transmembrane region" description="Helical" evidence="1">
    <location>
        <begin position="39"/>
        <end position="64"/>
    </location>
</feature>
<dbReference type="STRING" id="199441.BkAM31D_22875"/>
<keyword evidence="1" id="KW-0812">Transmembrane</keyword>
<gene>
    <name evidence="2" type="ORF">BkAM31D_22875</name>
</gene>
<reference evidence="2 3" key="1">
    <citation type="submission" date="2017-04" db="EMBL/GenBank/DDBJ databases">
        <title>Bacillus krulwichiae AM31D Genome sequencing and assembly.</title>
        <authorList>
            <person name="Krulwich T.A."/>
            <person name="Anastor L."/>
            <person name="Ehrlich R."/>
            <person name="Ehrlich G.D."/>
            <person name="Janto B."/>
        </authorList>
    </citation>
    <scope>NUCLEOTIDE SEQUENCE [LARGE SCALE GENOMIC DNA]</scope>
    <source>
        <strain evidence="2 3">AM31D</strain>
    </source>
</reference>
<name>A0A1X9MGC8_9BACI</name>
<keyword evidence="3" id="KW-1185">Reference proteome</keyword>
<dbReference type="Proteomes" id="UP000193006">
    <property type="component" value="Chromosome"/>
</dbReference>
<dbReference type="KEGG" id="bkw:BkAM31D_22875"/>
<sequence length="103" mass="11331">MEIETTTQKKYGTISYMSLAIGIVCFFIVFVTPTRIANIGSLVGDVITFTLTGIGMVLSTIGIVKKTEKNLIPILSFILSSSFFLFWIITIILLFTGLIEFGP</sequence>
<feature type="transmembrane region" description="Helical" evidence="1">
    <location>
        <begin position="71"/>
        <end position="99"/>
    </location>
</feature>
<organism evidence="2 3">
    <name type="scientific">Halalkalibacter krulwichiae</name>
    <dbReference type="NCBI Taxonomy" id="199441"/>
    <lineage>
        <taxon>Bacteria</taxon>
        <taxon>Bacillati</taxon>
        <taxon>Bacillota</taxon>
        <taxon>Bacilli</taxon>
        <taxon>Bacillales</taxon>
        <taxon>Bacillaceae</taxon>
        <taxon>Halalkalibacter</taxon>
    </lineage>
</organism>